<dbReference type="Proteomes" id="UP000553632">
    <property type="component" value="Unassembled WGS sequence"/>
</dbReference>
<dbReference type="EMBL" id="JABANO010027148">
    <property type="protein sequence ID" value="KAF4717341.1"/>
    <property type="molecule type" value="Genomic_DNA"/>
</dbReference>
<feature type="short sequence motif" description="TFG box" evidence="2">
    <location>
        <begin position="63"/>
        <end position="83"/>
    </location>
</feature>
<organism evidence="7 9">
    <name type="scientific">Perkinsus olseni</name>
    <name type="common">Perkinsus atlanticus</name>
    <dbReference type="NCBI Taxonomy" id="32597"/>
    <lineage>
        <taxon>Eukaryota</taxon>
        <taxon>Sar</taxon>
        <taxon>Alveolata</taxon>
        <taxon>Perkinsozoa</taxon>
        <taxon>Perkinsea</taxon>
        <taxon>Perkinsida</taxon>
        <taxon>Perkinsidae</taxon>
        <taxon>Perkinsus</taxon>
    </lineage>
</organism>
<dbReference type="InterPro" id="IPR019050">
    <property type="entry name" value="FDF_dom"/>
</dbReference>
<keyword evidence="8" id="KW-1185">Reference proteome</keyword>
<evidence type="ECO:0000313" key="8">
    <source>
        <dbReference type="Proteomes" id="UP000553632"/>
    </source>
</evidence>
<evidence type="ECO:0000313" key="9">
    <source>
        <dbReference type="Proteomes" id="UP000574390"/>
    </source>
</evidence>
<evidence type="ECO:0000256" key="2">
    <source>
        <dbReference type="PROSITE-ProRule" id="PRU00869"/>
    </source>
</evidence>
<evidence type="ECO:0000256" key="1">
    <source>
        <dbReference type="PROSITE-ProRule" id="PRU00846"/>
    </source>
</evidence>
<comment type="caution">
    <text evidence="7">The sequence shown here is derived from an EMBL/GenBank/DDBJ whole genome shotgun (WGS) entry which is preliminary data.</text>
</comment>
<gene>
    <name evidence="7" type="primary">LSM14A_1</name>
    <name evidence="7" type="ORF">FOZ62_004114</name>
    <name evidence="6" type="ORF">FOZ63_004542</name>
</gene>
<evidence type="ECO:0000313" key="6">
    <source>
        <dbReference type="EMBL" id="KAF4717341.1"/>
    </source>
</evidence>
<feature type="region of interest" description="Disordered" evidence="3">
    <location>
        <begin position="76"/>
        <end position="104"/>
    </location>
</feature>
<accession>A0A7J6TM03</accession>
<dbReference type="InterPro" id="IPR025761">
    <property type="entry name" value="FFD_box"/>
</dbReference>
<feature type="domain" description="TFG box profile" evidence="5">
    <location>
        <begin position="63"/>
        <end position="83"/>
    </location>
</feature>
<dbReference type="Proteomes" id="UP000574390">
    <property type="component" value="Unassembled WGS sequence"/>
</dbReference>
<feature type="domain" description="FFD box profile" evidence="4">
    <location>
        <begin position="36"/>
        <end position="52"/>
    </location>
</feature>
<protein>
    <submittedName>
        <fullName evidence="7">Protein LSM14 A</fullName>
    </submittedName>
</protein>
<feature type="non-terminal residue" evidence="7">
    <location>
        <position position="104"/>
    </location>
</feature>
<dbReference type="AlphaFoldDB" id="A0A7J6TM03"/>
<dbReference type="InterPro" id="IPR025768">
    <property type="entry name" value="TFG_box"/>
</dbReference>
<name>A0A7J6TM03_PEROL</name>
<feature type="short sequence motif" description="FFD box" evidence="1">
    <location>
        <begin position="36"/>
        <end position="52"/>
    </location>
</feature>
<proteinExistence type="predicted"/>
<evidence type="ECO:0000313" key="7">
    <source>
        <dbReference type="EMBL" id="KAF4745702.1"/>
    </source>
</evidence>
<evidence type="ECO:0000259" key="5">
    <source>
        <dbReference type="PROSITE" id="PS51536"/>
    </source>
</evidence>
<evidence type="ECO:0000259" key="4">
    <source>
        <dbReference type="PROSITE" id="PS51513"/>
    </source>
</evidence>
<dbReference type="SMART" id="SM01199">
    <property type="entry name" value="FDF"/>
    <property type="match status" value="1"/>
</dbReference>
<dbReference type="PROSITE" id="PS51513">
    <property type="entry name" value="FFD"/>
    <property type="match status" value="1"/>
</dbReference>
<reference evidence="8 9" key="1">
    <citation type="submission" date="2020-04" db="EMBL/GenBank/DDBJ databases">
        <title>Perkinsus olseni comparative genomics.</title>
        <authorList>
            <person name="Bogema D.R."/>
        </authorList>
    </citation>
    <scope>NUCLEOTIDE SEQUENCE [LARGE SCALE GENOMIC DNA]</scope>
    <source>
        <strain evidence="7">ATCC PRA-205</strain>
        <strain evidence="6 8">ATCC PRA-207</strain>
    </source>
</reference>
<dbReference type="PROSITE" id="PS51536">
    <property type="entry name" value="TFG"/>
    <property type="match status" value="1"/>
</dbReference>
<dbReference type="EMBL" id="JABANM010006573">
    <property type="protein sequence ID" value="KAF4745702.1"/>
    <property type="molecule type" value="Genomic_DNA"/>
</dbReference>
<sequence>KTGPPGPVCELVLNENPEAKAEVKEEFDLAAAAEKTGYDKTKGFFDDISCDALDRRENTMPSFDPTRREKLREADKETFGRMALQRSPFGGNVKRTRPSRSRRY</sequence>
<feature type="compositionally biased region" description="Basic residues" evidence="3">
    <location>
        <begin position="94"/>
        <end position="104"/>
    </location>
</feature>
<evidence type="ECO:0000256" key="3">
    <source>
        <dbReference type="SAM" id="MobiDB-lite"/>
    </source>
</evidence>